<dbReference type="EMBL" id="CP022990">
    <property type="protein sequence ID" value="ASW01697.1"/>
    <property type="molecule type" value="Genomic_DNA"/>
</dbReference>
<dbReference type="AlphaFoldDB" id="A0A248VRP8"/>
<dbReference type="KEGG" id="parb:CJU94_26455"/>
<protein>
    <submittedName>
        <fullName evidence="2">Uncharacterized protein</fullName>
    </submittedName>
</protein>
<reference evidence="2 3" key="1">
    <citation type="submission" date="2017-08" db="EMBL/GenBank/DDBJ databases">
        <title>Identification and genetic characteristics of simultaneous BTEX- and naphthalene-degrading Paraburkholderia sp. BN5 isolated from petroleum-contaminated soil.</title>
        <authorList>
            <person name="Lee Y."/>
            <person name="Jeon C.O."/>
        </authorList>
    </citation>
    <scope>NUCLEOTIDE SEQUENCE [LARGE SCALE GENOMIC DNA]</scope>
    <source>
        <strain evidence="2 3">BN5</strain>
    </source>
</reference>
<dbReference type="OrthoDB" id="9134208at2"/>
<feature type="chain" id="PRO_5012738403" evidence="1">
    <location>
        <begin position="30"/>
        <end position="162"/>
    </location>
</feature>
<evidence type="ECO:0000256" key="1">
    <source>
        <dbReference type="SAM" id="SignalP"/>
    </source>
</evidence>
<sequence length="162" mass="16729">MKLRAHWAAPLALACLLFVAACHDTSNHAAVATDVSIEQVRSALDQKNFGVASTLADQLTAAYPKSADAWFAAADAKAAAGDRLAALAALERAMSNGLRDTARLDADGYLGAVRSSAEYQALLVRFGLAQPIAQAGDTSITETSAGTVVKAGDISVTLPNSR</sequence>
<evidence type="ECO:0000313" key="3">
    <source>
        <dbReference type="Proteomes" id="UP000215158"/>
    </source>
</evidence>
<proteinExistence type="predicted"/>
<accession>A0A248VRP8</accession>
<gene>
    <name evidence="2" type="ORF">CJU94_26455</name>
</gene>
<organism evidence="2 3">
    <name type="scientific">Paraburkholderia aromaticivorans</name>
    <dbReference type="NCBI Taxonomy" id="2026199"/>
    <lineage>
        <taxon>Bacteria</taxon>
        <taxon>Pseudomonadati</taxon>
        <taxon>Pseudomonadota</taxon>
        <taxon>Betaproteobacteria</taxon>
        <taxon>Burkholderiales</taxon>
        <taxon>Burkholderiaceae</taxon>
        <taxon>Paraburkholderia</taxon>
    </lineage>
</organism>
<keyword evidence="1" id="KW-0732">Signal</keyword>
<evidence type="ECO:0000313" key="2">
    <source>
        <dbReference type="EMBL" id="ASW01697.1"/>
    </source>
</evidence>
<dbReference type="PROSITE" id="PS51257">
    <property type="entry name" value="PROKAR_LIPOPROTEIN"/>
    <property type="match status" value="1"/>
</dbReference>
<dbReference type="RefSeq" id="WP_095421590.1">
    <property type="nucleotide sequence ID" value="NZ_CP022990.1"/>
</dbReference>
<keyword evidence="3" id="KW-1185">Reference proteome</keyword>
<feature type="signal peptide" evidence="1">
    <location>
        <begin position="1"/>
        <end position="29"/>
    </location>
</feature>
<dbReference type="Proteomes" id="UP000215158">
    <property type="component" value="Chromosome 2"/>
</dbReference>
<name>A0A248VRP8_9BURK</name>